<proteinExistence type="predicted"/>
<keyword evidence="2" id="KW-1185">Reference proteome</keyword>
<dbReference type="CDD" id="cd00016">
    <property type="entry name" value="ALP_like"/>
    <property type="match status" value="1"/>
</dbReference>
<reference evidence="1" key="1">
    <citation type="submission" date="2011-01" db="EMBL/GenBank/DDBJ databases">
        <authorList>
            <person name="Muzny D."/>
            <person name="Qin X."/>
            <person name="Buhay C."/>
            <person name="Dugan-Rocha S."/>
            <person name="Ding Y."/>
            <person name="Chen G."/>
            <person name="Hawes A."/>
            <person name="Holder M."/>
            <person name="Jhangiani S."/>
            <person name="Johnson A."/>
            <person name="Khan Z."/>
            <person name="Li Z."/>
            <person name="Liu W."/>
            <person name="Liu X."/>
            <person name="Perez L."/>
            <person name="Shen H."/>
            <person name="Wang Q."/>
            <person name="Watt J."/>
            <person name="Xi L."/>
            <person name="Xin Y."/>
            <person name="Zhou J."/>
            <person name="Deng J."/>
            <person name="Jiang H."/>
            <person name="Liu Y."/>
            <person name="Qu J."/>
            <person name="Song X.-Z."/>
            <person name="Zhang L."/>
            <person name="Villasana D."/>
            <person name="Johnson A."/>
            <person name="Liu J."/>
            <person name="Liyanage D."/>
            <person name="Lorensuhewa L."/>
            <person name="Robinson T."/>
            <person name="Song A."/>
            <person name="Song B.-B."/>
            <person name="Dinh H."/>
            <person name="Thornton R."/>
            <person name="Coyle M."/>
            <person name="Francisco L."/>
            <person name="Jackson L."/>
            <person name="Javaid M."/>
            <person name="Korchina V."/>
            <person name="Kovar C."/>
            <person name="Mata R."/>
            <person name="Mathew T."/>
            <person name="Ngo R."/>
            <person name="Nguyen L."/>
            <person name="Nguyen N."/>
            <person name="Okwuonu G."/>
            <person name="Ongeri F."/>
            <person name="Pham C."/>
            <person name="Simmons D."/>
            <person name="Wilczek-Boney K."/>
            <person name="Hale W."/>
            <person name="Jakkamsetti A."/>
            <person name="Pham P."/>
            <person name="Ruth R."/>
            <person name="San Lucas F."/>
            <person name="Warren J."/>
            <person name="Zhang J."/>
            <person name="Zhao Z."/>
            <person name="Zhou C."/>
            <person name="Zhu D."/>
            <person name="Lee S."/>
            <person name="Bess C."/>
            <person name="Blankenburg K."/>
            <person name="Forbes L."/>
            <person name="Fu Q."/>
            <person name="Gubbala S."/>
            <person name="Hirani K."/>
            <person name="Jayaseelan J.C."/>
            <person name="Lara F."/>
            <person name="Munidasa M."/>
            <person name="Palculict T."/>
            <person name="Patil S."/>
            <person name="Pu L.-L."/>
            <person name="Saada N."/>
            <person name="Tang L."/>
            <person name="Weissenberger G."/>
            <person name="Zhu Y."/>
            <person name="Hemphill L."/>
            <person name="Shang Y."/>
            <person name="Youmans B."/>
            <person name="Ayvaz T."/>
            <person name="Ross M."/>
            <person name="Santibanez J."/>
            <person name="Aqrawi P."/>
            <person name="Gross S."/>
            <person name="Joshi V."/>
            <person name="Fowler G."/>
            <person name="Nazareth L."/>
            <person name="Reid J."/>
            <person name="Worley K."/>
            <person name="Petrosino J."/>
            <person name="Highlander S."/>
            <person name="Gibbs R."/>
        </authorList>
    </citation>
    <scope>NUCLEOTIDE SEQUENCE [LARGE SCALE GENOMIC DNA]</scope>
    <source>
        <strain evidence="1">ATCC 33269</strain>
    </source>
</reference>
<name>E7RQJ1_9BACT</name>
<sequence length="301" mass="33656">MNRKILLAVLMLTVFGLMQANAKKWKAKHVVLIGIDGWGAYSVPKAHDIPNIRSLMQNGCYTLKKRCDLPSESAVNWSAMFNGACTEMHGYTNWNSRVPEIPSMCTNAHGIYPTIYSVIREQIPNAETGNIAEWDGIKYLIDSLAINYVDVASNYEKDDEQLCRMAEQYIKKSKPTFLAVCFDQVDHVGHAIGHDTPAYYDVLAKLDKQVGRIIQALKDAGIYDDTIVMMTSDHGGIGKGHGGKTLQEMEIPFIICGKNVKKGMVIKDVMMQFDTAATIAEVFNLKRPQAWRGLPIYSVFE</sequence>
<dbReference type="AlphaFoldDB" id="E7RQJ1"/>
<dbReference type="PANTHER" id="PTHR10151">
    <property type="entry name" value="ECTONUCLEOTIDE PYROPHOSPHATASE/PHOSPHODIESTERASE"/>
    <property type="match status" value="1"/>
</dbReference>
<evidence type="ECO:0000313" key="2">
    <source>
        <dbReference type="Proteomes" id="UP000005580"/>
    </source>
</evidence>
<dbReference type="Pfam" id="PF01663">
    <property type="entry name" value="Phosphodiest"/>
    <property type="match status" value="1"/>
</dbReference>
<dbReference type="PANTHER" id="PTHR10151:SF120">
    <property type="entry name" value="BIS(5'-ADENOSYL)-TRIPHOSPHATASE"/>
    <property type="match status" value="1"/>
</dbReference>
<accession>E7RQJ1</accession>
<dbReference type="InterPro" id="IPR002591">
    <property type="entry name" value="Phosphodiest/P_Trfase"/>
</dbReference>
<dbReference type="Proteomes" id="UP000005580">
    <property type="component" value="Unassembled WGS sequence"/>
</dbReference>
<gene>
    <name evidence="1" type="ORF">HMPREF0663_11442</name>
</gene>
<dbReference type="Gene3D" id="3.40.720.10">
    <property type="entry name" value="Alkaline Phosphatase, subunit A"/>
    <property type="match status" value="1"/>
</dbReference>
<dbReference type="GO" id="GO:0016787">
    <property type="term" value="F:hydrolase activity"/>
    <property type="evidence" value="ECO:0007669"/>
    <property type="project" value="UniProtKB-ARBA"/>
</dbReference>
<evidence type="ECO:0000313" key="1">
    <source>
        <dbReference type="EMBL" id="EFZ36529.1"/>
    </source>
</evidence>
<organism evidence="1 2">
    <name type="scientific">Hoylesella oralis ATCC 33269</name>
    <dbReference type="NCBI Taxonomy" id="873533"/>
    <lineage>
        <taxon>Bacteria</taxon>
        <taxon>Pseudomonadati</taxon>
        <taxon>Bacteroidota</taxon>
        <taxon>Bacteroidia</taxon>
        <taxon>Bacteroidales</taxon>
        <taxon>Prevotellaceae</taxon>
        <taxon>Hoylesella</taxon>
    </lineage>
</organism>
<dbReference type="EMBL" id="AEPE02000005">
    <property type="protein sequence ID" value="EFZ36529.1"/>
    <property type="molecule type" value="Genomic_DNA"/>
</dbReference>
<dbReference type="HOGENOM" id="CLU_078712_0_0_10"/>
<dbReference type="eggNOG" id="COG1524">
    <property type="taxonomic scope" value="Bacteria"/>
</dbReference>
<dbReference type="RefSeq" id="WP_004369579.1">
    <property type="nucleotide sequence ID" value="NZ_GL833119.1"/>
</dbReference>
<protein>
    <submittedName>
        <fullName evidence="1">Type I phosphodiesterase / nucleotide pyrophosphatase</fullName>
    </submittedName>
</protein>
<dbReference type="SUPFAM" id="SSF53649">
    <property type="entry name" value="Alkaline phosphatase-like"/>
    <property type="match status" value="1"/>
</dbReference>
<dbReference type="STRING" id="28134.SAMN05444288_2021"/>
<dbReference type="InterPro" id="IPR017850">
    <property type="entry name" value="Alkaline_phosphatase_core_sf"/>
</dbReference>
<comment type="caution">
    <text evidence="1">The sequence shown here is derived from an EMBL/GenBank/DDBJ whole genome shotgun (WGS) entry which is preliminary data.</text>
</comment>